<keyword evidence="2" id="KW-1185">Reference proteome</keyword>
<gene>
    <name evidence="1" type="ORF">JZ751_012373</name>
</gene>
<organism evidence="1 2">
    <name type="scientific">Albula glossodonta</name>
    <name type="common">roundjaw bonefish</name>
    <dbReference type="NCBI Taxonomy" id="121402"/>
    <lineage>
        <taxon>Eukaryota</taxon>
        <taxon>Metazoa</taxon>
        <taxon>Chordata</taxon>
        <taxon>Craniata</taxon>
        <taxon>Vertebrata</taxon>
        <taxon>Euteleostomi</taxon>
        <taxon>Actinopterygii</taxon>
        <taxon>Neopterygii</taxon>
        <taxon>Teleostei</taxon>
        <taxon>Albuliformes</taxon>
        <taxon>Albulidae</taxon>
        <taxon>Albula</taxon>
    </lineage>
</organism>
<evidence type="ECO:0000313" key="2">
    <source>
        <dbReference type="Proteomes" id="UP000824540"/>
    </source>
</evidence>
<dbReference type="AlphaFoldDB" id="A0A8T2PSF9"/>
<proteinExistence type="predicted"/>
<protein>
    <submittedName>
        <fullName evidence="1">Uncharacterized protein</fullName>
    </submittedName>
</protein>
<name>A0A8T2PSF9_9TELE</name>
<dbReference type="EMBL" id="JAFBMS010000003">
    <property type="protein sequence ID" value="KAG9354249.1"/>
    <property type="molecule type" value="Genomic_DNA"/>
</dbReference>
<reference evidence="1" key="1">
    <citation type="thesis" date="2021" institute="BYU ScholarsArchive" country="Provo, UT, USA">
        <title>Applications of and Algorithms for Genome Assembly and Genomic Analyses with an Emphasis on Marine Teleosts.</title>
        <authorList>
            <person name="Pickett B.D."/>
        </authorList>
    </citation>
    <scope>NUCLEOTIDE SEQUENCE</scope>
    <source>
        <strain evidence="1">HI-2016</strain>
    </source>
</reference>
<comment type="caution">
    <text evidence="1">The sequence shown here is derived from an EMBL/GenBank/DDBJ whole genome shotgun (WGS) entry which is preliminary data.</text>
</comment>
<sequence length="106" mass="11557">MLPRVKRQEVTNSPVQSRVFACSVPHQTAQPARNCRQDGGVPTICKLLLISLFLVLESGVTHTISPEGRGDARPYRTPVAKAIAFPNNVVIEILRKMGNSAILHTA</sequence>
<evidence type="ECO:0000313" key="1">
    <source>
        <dbReference type="EMBL" id="KAG9354249.1"/>
    </source>
</evidence>
<dbReference type="Proteomes" id="UP000824540">
    <property type="component" value="Unassembled WGS sequence"/>
</dbReference>
<accession>A0A8T2PSF9</accession>